<organism evidence="2 3">
    <name type="scientific">Candidatus Argoarchaeum ethanivorans</name>
    <dbReference type="NCBI Taxonomy" id="2608793"/>
    <lineage>
        <taxon>Archaea</taxon>
        <taxon>Methanobacteriati</taxon>
        <taxon>Methanobacteriota</taxon>
        <taxon>Stenosarchaea group</taxon>
        <taxon>Methanomicrobia</taxon>
        <taxon>Methanosarcinales</taxon>
        <taxon>Methanosarcinales incertae sedis</taxon>
        <taxon>GOM Arc I cluster</taxon>
        <taxon>Candidatus Argoarchaeum</taxon>
    </lineage>
</organism>
<keyword evidence="1" id="KW-0812">Transmembrane</keyword>
<accession>A0A8B3S0E0</accession>
<keyword evidence="1" id="KW-1133">Transmembrane helix</keyword>
<evidence type="ECO:0000256" key="1">
    <source>
        <dbReference type="SAM" id="Phobius"/>
    </source>
</evidence>
<keyword evidence="1" id="KW-0472">Membrane</keyword>
<feature type="transmembrane region" description="Helical" evidence="1">
    <location>
        <begin position="321"/>
        <end position="340"/>
    </location>
</feature>
<feature type="transmembrane region" description="Helical" evidence="1">
    <location>
        <begin position="148"/>
        <end position="166"/>
    </location>
</feature>
<reference evidence="3" key="1">
    <citation type="submission" date="2019-01" db="EMBL/GenBank/DDBJ databases">
        <title>Anaerobic oxidation of ethane by archaea from a marine hydrocarbon seep.</title>
        <authorList>
            <person name="Musat F."/>
        </authorList>
    </citation>
    <scope>NUCLEOTIDE SEQUENCE [LARGE SCALE GENOMIC DNA]</scope>
</reference>
<gene>
    <name evidence="2" type="ORF">AEth_01371</name>
</gene>
<dbReference type="AlphaFoldDB" id="A0A8B3S0E0"/>
<feature type="transmembrane region" description="Helical" evidence="1">
    <location>
        <begin position="7"/>
        <end position="27"/>
    </location>
</feature>
<dbReference type="Proteomes" id="UP000291831">
    <property type="component" value="Unassembled WGS sequence"/>
</dbReference>
<evidence type="ECO:0000313" key="3">
    <source>
        <dbReference type="Proteomes" id="UP000291831"/>
    </source>
</evidence>
<dbReference type="EMBL" id="RPGO01000030">
    <property type="protein sequence ID" value="RZB29229.1"/>
    <property type="molecule type" value="Genomic_DNA"/>
</dbReference>
<feature type="transmembrane region" description="Helical" evidence="1">
    <location>
        <begin position="200"/>
        <end position="221"/>
    </location>
</feature>
<comment type="caution">
    <text evidence="2">The sequence shown here is derived from an EMBL/GenBank/DDBJ whole genome shotgun (WGS) entry which is preliminary data.</text>
</comment>
<feature type="transmembrane region" description="Helical" evidence="1">
    <location>
        <begin position="172"/>
        <end position="188"/>
    </location>
</feature>
<feature type="transmembrane region" description="Helical" evidence="1">
    <location>
        <begin position="289"/>
        <end position="309"/>
    </location>
</feature>
<name>A0A8B3S0E0_9EURY</name>
<sequence length="348" mass="39169">MSGKTGISLFGKFGAICIVIAGIYLVYLSYQPVIDLLSGEEFEQREVIINLTIILLGVATLCGGINLVRKTIALEQLIDVGFENGIYTRLEPILKEIAGTQVMIDKIEERMNSMNTNIDRLGKRSVTLTIQGDGSAYGIDIASEVSRFLRLVLLINATLAVFLFLLSFTRAYTPYLITMLYIVWWLEITYDYNLWQRSSAWVWAFIPILTIPITTILFEVVYGGGTLIGSMTLGLVVYATAYFTWSKYIIEGCLPFDLNKLTNKIPKENKGIAHLTILKEKFTRKRHSISTSLIISSLVFGLLLVLQMINIKYNLKWMPAYSPDYLVLTGILLVASYIVGSKLRRGKR</sequence>
<protein>
    <submittedName>
        <fullName evidence="2">Uncharacterized protein</fullName>
    </submittedName>
</protein>
<evidence type="ECO:0000313" key="2">
    <source>
        <dbReference type="EMBL" id="RZB29229.1"/>
    </source>
</evidence>
<feature type="transmembrane region" description="Helical" evidence="1">
    <location>
        <begin position="47"/>
        <end position="68"/>
    </location>
</feature>
<feature type="transmembrane region" description="Helical" evidence="1">
    <location>
        <begin position="227"/>
        <end position="245"/>
    </location>
</feature>
<proteinExistence type="predicted"/>